<evidence type="ECO:0000256" key="7">
    <source>
        <dbReference type="ARBA" id="ARBA00022989"/>
    </source>
</evidence>
<feature type="transmembrane region" description="Helical" evidence="9">
    <location>
        <begin position="20"/>
        <end position="40"/>
    </location>
</feature>
<evidence type="ECO:0000256" key="1">
    <source>
        <dbReference type="ARBA" id="ARBA00004429"/>
    </source>
</evidence>
<dbReference type="InterPro" id="IPR010065">
    <property type="entry name" value="AA_ABC_transptr_permease_3TM"/>
</dbReference>
<evidence type="ECO:0000256" key="9">
    <source>
        <dbReference type="RuleBase" id="RU363032"/>
    </source>
</evidence>
<feature type="transmembrane region" description="Helical" evidence="9">
    <location>
        <begin position="221"/>
        <end position="243"/>
    </location>
</feature>
<reference evidence="11" key="1">
    <citation type="submission" date="2022-12" db="EMBL/GenBank/DDBJ databases">
        <title>Bacterial isolates from different developmental stages of Nematostella vectensis.</title>
        <authorList>
            <person name="Fraune S."/>
        </authorList>
    </citation>
    <scope>NUCLEOTIDE SEQUENCE</scope>
    <source>
        <strain evidence="11">G21630-S1</strain>
    </source>
</reference>
<dbReference type="CDD" id="cd06261">
    <property type="entry name" value="TM_PBP2"/>
    <property type="match status" value="1"/>
</dbReference>
<comment type="similarity">
    <text evidence="2">Belongs to the binding-protein-dependent transport system permease family. HisMQ subfamily.</text>
</comment>
<keyword evidence="4" id="KW-1003">Cell membrane</keyword>
<feature type="transmembrane region" description="Helical" evidence="9">
    <location>
        <begin position="113"/>
        <end position="135"/>
    </location>
</feature>
<keyword evidence="6 9" id="KW-0812">Transmembrane</keyword>
<evidence type="ECO:0000256" key="8">
    <source>
        <dbReference type="ARBA" id="ARBA00023136"/>
    </source>
</evidence>
<evidence type="ECO:0000313" key="11">
    <source>
        <dbReference type="EMBL" id="MCZ4280945.1"/>
    </source>
</evidence>
<feature type="domain" description="ABC transmembrane type-1" evidence="10">
    <location>
        <begin position="16"/>
        <end position="240"/>
    </location>
</feature>
<evidence type="ECO:0000256" key="2">
    <source>
        <dbReference type="ARBA" id="ARBA00010072"/>
    </source>
</evidence>
<dbReference type="PANTHER" id="PTHR30133:SF4">
    <property type="entry name" value="ARGININE_ORNITHINE TRANSPORT PROTEIN AOTQ"/>
    <property type="match status" value="1"/>
</dbReference>
<evidence type="ECO:0000259" key="10">
    <source>
        <dbReference type="PROSITE" id="PS50928"/>
    </source>
</evidence>
<dbReference type="PANTHER" id="PTHR30133">
    <property type="entry name" value="CATIONIC AMINO ACID TRANSPORTER, MEMBRANE COMPONENT"/>
    <property type="match status" value="1"/>
</dbReference>
<feature type="transmembrane region" description="Helical" evidence="9">
    <location>
        <begin position="61"/>
        <end position="79"/>
    </location>
</feature>
<evidence type="ECO:0000256" key="4">
    <source>
        <dbReference type="ARBA" id="ARBA00022475"/>
    </source>
</evidence>
<dbReference type="Proteomes" id="UP001069802">
    <property type="component" value="Unassembled WGS sequence"/>
</dbReference>
<evidence type="ECO:0000256" key="6">
    <source>
        <dbReference type="ARBA" id="ARBA00022692"/>
    </source>
</evidence>
<dbReference type="RefSeq" id="WP_269423131.1">
    <property type="nucleotide sequence ID" value="NZ_JAPWGY010000003.1"/>
</dbReference>
<proteinExistence type="inferred from homology"/>
<name>A0ABT4LIK6_9PROT</name>
<keyword evidence="3 9" id="KW-0813">Transport</keyword>
<sequence>MLDLEGYGYGIIVEGAGVTLFVALSSLFIAVLLGMTAALAKLSNSPTAQAIAGIYTTVIRGVPDLVLMLLIFFGGQIFINNLPDNLLELLLYIGEKTDQGDALKISMAPYLDWGYIDVNPMIAGILTIGFIFGAYMGETFRGAILAVDRGMLEAGTAYGMSKIQITRRILIPQMMRHALPGFGNNWLVLMKATALVSIIGLSDMVRRAGLAAGATREPFKYYLVVALVFLFFTTLSIWFLKWAERRYSVGVRRMS</sequence>
<dbReference type="InterPro" id="IPR051613">
    <property type="entry name" value="ABC_transp_permease_HisMQ"/>
</dbReference>
<dbReference type="InterPro" id="IPR000515">
    <property type="entry name" value="MetI-like"/>
</dbReference>
<evidence type="ECO:0000256" key="5">
    <source>
        <dbReference type="ARBA" id="ARBA00022519"/>
    </source>
</evidence>
<dbReference type="EMBL" id="JAPWGY010000003">
    <property type="protein sequence ID" value="MCZ4280945.1"/>
    <property type="molecule type" value="Genomic_DNA"/>
</dbReference>
<dbReference type="Pfam" id="PF00528">
    <property type="entry name" value="BPD_transp_1"/>
    <property type="match status" value="1"/>
</dbReference>
<evidence type="ECO:0000313" key="12">
    <source>
        <dbReference type="Proteomes" id="UP001069802"/>
    </source>
</evidence>
<dbReference type="Gene3D" id="1.10.3720.10">
    <property type="entry name" value="MetI-like"/>
    <property type="match status" value="1"/>
</dbReference>
<dbReference type="PROSITE" id="PS50928">
    <property type="entry name" value="ABC_TM1"/>
    <property type="match status" value="1"/>
</dbReference>
<comment type="subcellular location">
    <subcellularLocation>
        <location evidence="1">Cell inner membrane</location>
        <topology evidence="1">Multi-pass membrane protein</topology>
    </subcellularLocation>
    <subcellularLocation>
        <location evidence="9">Cell membrane</location>
        <topology evidence="9">Multi-pass membrane protein</topology>
    </subcellularLocation>
</comment>
<dbReference type="SUPFAM" id="SSF161098">
    <property type="entry name" value="MetI-like"/>
    <property type="match status" value="1"/>
</dbReference>
<keyword evidence="5" id="KW-0997">Cell inner membrane</keyword>
<evidence type="ECO:0000256" key="3">
    <source>
        <dbReference type="ARBA" id="ARBA00022448"/>
    </source>
</evidence>
<dbReference type="InterPro" id="IPR035906">
    <property type="entry name" value="MetI-like_sf"/>
</dbReference>
<keyword evidence="7 9" id="KW-1133">Transmembrane helix</keyword>
<accession>A0ABT4LIK6</accession>
<keyword evidence="12" id="KW-1185">Reference proteome</keyword>
<organism evidence="11 12">
    <name type="scientific">Kiloniella laminariae</name>
    <dbReference type="NCBI Taxonomy" id="454162"/>
    <lineage>
        <taxon>Bacteria</taxon>
        <taxon>Pseudomonadati</taxon>
        <taxon>Pseudomonadota</taxon>
        <taxon>Alphaproteobacteria</taxon>
        <taxon>Rhodospirillales</taxon>
        <taxon>Kiloniellaceae</taxon>
        <taxon>Kiloniella</taxon>
    </lineage>
</organism>
<keyword evidence="8 9" id="KW-0472">Membrane</keyword>
<protein>
    <submittedName>
        <fullName evidence="11">ABC transporter permease</fullName>
    </submittedName>
</protein>
<dbReference type="NCBIfam" id="TIGR01726">
    <property type="entry name" value="HEQRo_perm_3TM"/>
    <property type="match status" value="1"/>
</dbReference>
<feature type="transmembrane region" description="Helical" evidence="9">
    <location>
        <begin position="182"/>
        <end position="201"/>
    </location>
</feature>
<gene>
    <name evidence="11" type="ORF">O4H49_09170</name>
</gene>
<comment type="caution">
    <text evidence="11">The sequence shown here is derived from an EMBL/GenBank/DDBJ whole genome shotgun (WGS) entry which is preliminary data.</text>
</comment>